<dbReference type="VEuPathDB" id="FungiDB:BCV72DRAFT_302706"/>
<dbReference type="OrthoDB" id="340346at2759"/>
<dbReference type="Proteomes" id="UP000242414">
    <property type="component" value="Unassembled WGS sequence"/>
</dbReference>
<protein>
    <submittedName>
        <fullName evidence="6">ARM repeat-containing protein</fullName>
    </submittedName>
</protein>
<dbReference type="AlphaFoldDB" id="A0A1X0RBP0"/>
<dbReference type="InterPro" id="IPR011989">
    <property type="entry name" value="ARM-like"/>
</dbReference>
<dbReference type="InterPro" id="IPR000357">
    <property type="entry name" value="HEAT"/>
</dbReference>
<feature type="repeat" description="HEAT" evidence="3">
    <location>
        <begin position="51"/>
        <end position="89"/>
    </location>
</feature>
<feature type="repeat" description="HEAT" evidence="3">
    <location>
        <begin position="400"/>
        <end position="438"/>
    </location>
</feature>
<dbReference type="InterPro" id="IPR051023">
    <property type="entry name" value="PP2A_Regulatory_Subunit_A"/>
</dbReference>
<dbReference type="Pfam" id="PF02985">
    <property type="entry name" value="HEAT"/>
    <property type="match status" value="2"/>
</dbReference>
<dbReference type="EMBL" id="KV921875">
    <property type="protein sequence ID" value="ORE09465.1"/>
    <property type="molecule type" value="Genomic_DNA"/>
</dbReference>
<feature type="repeat" description="HEAT" evidence="3">
    <location>
        <begin position="205"/>
        <end position="243"/>
    </location>
</feature>
<evidence type="ECO:0000313" key="6">
    <source>
        <dbReference type="EMBL" id="ORE09465.1"/>
    </source>
</evidence>
<feature type="repeat" description="HEAT" evidence="3">
    <location>
        <begin position="244"/>
        <end position="282"/>
    </location>
</feature>
<dbReference type="InterPro" id="IPR054573">
    <property type="entry name" value="PP2A/SF3B1-like_HEAT"/>
</dbReference>
<feature type="compositionally biased region" description="Low complexity" evidence="4">
    <location>
        <begin position="15"/>
        <end position="34"/>
    </location>
</feature>
<dbReference type="PANTHER" id="PTHR10648">
    <property type="entry name" value="SERINE/THREONINE-PROTEIN PHOSPHATASE PP2A 65 KDA REGULATORY SUBUNIT"/>
    <property type="match status" value="1"/>
</dbReference>
<feature type="repeat" description="HEAT" evidence="3">
    <location>
        <begin position="361"/>
        <end position="399"/>
    </location>
</feature>
<feature type="compositionally biased region" description="Polar residues" evidence="4">
    <location>
        <begin position="1"/>
        <end position="14"/>
    </location>
</feature>
<evidence type="ECO:0000256" key="4">
    <source>
        <dbReference type="SAM" id="MobiDB-lite"/>
    </source>
</evidence>
<dbReference type="GO" id="GO:0019888">
    <property type="term" value="F:protein phosphatase regulator activity"/>
    <property type="evidence" value="ECO:0007669"/>
    <property type="project" value="TreeGrafter"/>
</dbReference>
<dbReference type="Gene3D" id="1.25.10.10">
    <property type="entry name" value="Leucine-rich Repeat Variant"/>
    <property type="match status" value="1"/>
</dbReference>
<organism evidence="6">
    <name type="scientific">Rhizopus microsporus var. microsporus</name>
    <dbReference type="NCBI Taxonomy" id="86635"/>
    <lineage>
        <taxon>Eukaryota</taxon>
        <taxon>Fungi</taxon>
        <taxon>Fungi incertae sedis</taxon>
        <taxon>Mucoromycota</taxon>
        <taxon>Mucoromycotina</taxon>
        <taxon>Mucoromycetes</taxon>
        <taxon>Mucorales</taxon>
        <taxon>Mucorineae</taxon>
        <taxon>Rhizopodaceae</taxon>
        <taxon>Rhizopus</taxon>
    </lineage>
</organism>
<feature type="repeat" description="HEAT" evidence="3">
    <location>
        <begin position="556"/>
        <end position="594"/>
    </location>
</feature>
<gene>
    <name evidence="6" type="ORF">BCV72DRAFT_302706</name>
</gene>
<feature type="repeat" description="HEAT" evidence="3">
    <location>
        <begin position="439"/>
        <end position="477"/>
    </location>
</feature>
<dbReference type="GO" id="GO:0005634">
    <property type="term" value="C:nucleus"/>
    <property type="evidence" value="ECO:0007669"/>
    <property type="project" value="UniProtKB-ARBA"/>
</dbReference>
<dbReference type="SUPFAM" id="SSF48371">
    <property type="entry name" value="ARM repeat"/>
    <property type="match status" value="1"/>
</dbReference>
<comment type="similarity">
    <text evidence="2">Belongs to the phosphatase 2A regulatory subunit A family.</text>
</comment>
<dbReference type="GO" id="GO:0005829">
    <property type="term" value="C:cytosol"/>
    <property type="evidence" value="ECO:0007669"/>
    <property type="project" value="TreeGrafter"/>
</dbReference>
<name>A0A1X0RBP0_RHIZD</name>
<evidence type="ECO:0000256" key="3">
    <source>
        <dbReference type="PROSITE-ProRule" id="PRU00103"/>
    </source>
</evidence>
<dbReference type="InterPro" id="IPR021133">
    <property type="entry name" value="HEAT_type_2"/>
</dbReference>
<dbReference type="Pfam" id="PF12755">
    <property type="entry name" value="Vac14_Fab1_bd"/>
    <property type="match status" value="1"/>
</dbReference>
<feature type="repeat" description="HEAT" evidence="3">
    <location>
        <begin position="283"/>
        <end position="321"/>
    </location>
</feature>
<dbReference type="GO" id="GO:0000159">
    <property type="term" value="C:protein phosphatase type 2A complex"/>
    <property type="evidence" value="ECO:0007669"/>
    <property type="project" value="TreeGrafter"/>
</dbReference>
<accession>A0A1X0RBP0</accession>
<dbReference type="Pfam" id="PF22646">
    <property type="entry name" value="PPP2R1A-like_HEAT"/>
    <property type="match status" value="2"/>
</dbReference>
<dbReference type="PROSITE" id="PS50077">
    <property type="entry name" value="HEAT_REPEAT"/>
    <property type="match status" value="10"/>
</dbReference>
<reference evidence="6" key="1">
    <citation type="journal article" date="2016" name="Proc. Natl. Acad. Sci. U.S.A.">
        <title>Lipid metabolic changes in an early divergent fungus govern the establishment of a mutualistic symbiosis with endobacteria.</title>
        <authorList>
            <person name="Lastovetsky O.A."/>
            <person name="Gaspar M.L."/>
            <person name="Mondo S.J."/>
            <person name="LaButti K.M."/>
            <person name="Sandor L."/>
            <person name="Grigoriev I.V."/>
            <person name="Henry S.A."/>
            <person name="Pawlowska T.E."/>
        </authorList>
    </citation>
    <scope>NUCLEOTIDE SEQUENCE [LARGE SCALE GENOMIC DNA]</scope>
    <source>
        <strain evidence="6">ATCC 52814</strain>
    </source>
</reference>
<proteinExistence type="inferred from homology"/>
<sequence length="629" mass="70039">MELDPTAQTNNIEPGTSSLGSSSSSNVTNATTLAPENNFGDRPNDEQELYPIAVLVDELKNEDVQLRLNAIRNLSTIAMALGPQRTRDELIPFLCEGIDDEDEVLLAVAEELGNFGEYVGGPEYAHFILAPLENLASVEEVLVRDKAVDSINNIAKLLNAFQVTHYFLPLLKRLSNAEWFTGRISACGLYAVGYSKCTPEQQSELRTSFASLIQDDTPMVRRAAAKALANFSKELTPEVIINNILPLFLRLTTDDQDTVRLLTVEDLVQIAKVISPEEFRQYLLSTLKALGQDKSWRVRYAVASHFTELCEATSDAITIEEKLALFLNLIKDSEGEVKILAIGQASGFSKLLEKNVVIEKIIPCFKELVIDTNQHVRSAVATNISGFAPILEKEQTIEYLLPLFLQLLKDDFPEVRLNIISNLEDVNQVIGVDSLSQSLLPAIVELAEDKQWRVRLAIIQYIPLLASQLGIGFFDDKLLDLCLSWLGDTVFSIRDAATTNLKKLVEIFGYDWAKNTILPRVNEMAHNENYLYRMTTLFALTTMAVSLTPEIIKDNVLPTVVELVNDPIPNVRFNVAKSLEVLAPILKQNPQTAEAVSTKINDILQQLSQDSDVDVKWFAEKAILTVQSC</sequence>
<feature type="domain" description="Phosphatase PP2A regulatory subunit A/Splicing factor 3B subunit 1-like HEAT repeat" evidence="5">
    <location>
        <begin position="316"/>
        <end position="391"/>
    </location>
</feature>
<evidence type="ECO:0000259" key="5">
    <source>
        <dbReference type="Pfam" id="PF22646"/>
    </source>
</evidence>
<dbReference type="InterPro" id="IPR016024">
    <property type="entry name" value="ARM-type_fold"/>
</dbReference>
<keyword evidence="1" id="KW-0677">Repeat</keyword>
<dbReference type="FunFam" id="1.25.10.10:FF:000062">
    <property type="entry name" value="Serine/threonine-protein phosphatase 2A regulatory subunit A alpha isoform"/>
    <property type="match status" value="1"/>
</dbReference>
<evidence type="ECO:0000256" key="2">
    <source>
        <dbReference type="ARBA" id="ARBA00038332"/>
    </source>
</evidence>
<evidence type="ECO:0000256" key="1">
    <source>
        <dbReference type="ARBA" id="ARBA00022737"/>
    </source>
</evidence>
<feature type="region of interest" description="Disordered" evidence="4">
    <location>
        <begin position="1"/>
        <end position="45"/>
    </location>
</feature>
<feature type="domain" description="Phosphatase PP2A regulatory subunit A/Splicing factor 3B subunit 1-like HEAT repeat" evidence="5">
    <location>
        <begin position="203"/>
        <end position="260"/>
    </location>
</feature>
<feature type="repeat" description="HEAT" evidence="3">
    <location>
        <begin position="517"/>
        <end position="555"/>
    </location>
</feature>
<feature type="repeat" description="HEAT" evidence="3">
    <location>
        <begin position="90"/>
        <end position="127"/>
    </location>
</feature>
<dbReference type="PANTHER" id="PTHR10648:SF4">
    <property type="entry name" value="PROTEIN PHOSPHATASE 2 (FORMERLY 2A), REGULATORY SUBUNIT A, BETA ISOFORM-RELATED"/>
    <property type="match status" value="1"/>
</dbReference>